<evidence type="ECO:0000313" key="1">
    <source>
        <dbReference type="EMBL" id="QHS86546.1"/>
    </source>
</evidence>
<organism evidence="1">
    <name type="scientific">viral metagenome</name>
    <dbReference type="NCBI Taxonomy" id="1070528"/>
    <lineage>
        <taxon>unclassified sequences</taxon>
        <taxon>metagenomes</taxon>
        <taxon>organismal metagenomes</taxon>
    </lineage>
</organism>
<name>A0A6C0B3C0_9ZZZZ</name>
<sequence length="288" mass="33885">MNQLSSRDERTLEKDTQEREFLTRTKKYGVKALNDSMIDKKKLVDKLKKILSKKYKLEEMDYIILIDKFKLDNKTITKNSIEELISHLNMELKYNSEESLEKNMETLMSEKGTFDESFIEQGLHIVSNEFSDPIAQKTHNPSNGDTTIILDLLNDIDLMNFEGNYNIPIKYTGNKKPRKIIIKDVLISADIISKYKLHMTPYILMKIREFNNNIFMNNSQKQYFTYFNARADNNNIISLSNKNSFIPDTTFTLTNINISFYDHTETLIKILEFNEDTDFLKIFLNLEF</sequence>
<dbReference type="AlphaFoldDB" id="A0A6C0B3C0"/>
<accession>A0A6C0B3C0</accession>
<protein>
    <submittedName>
        <fullName evidence="1">Uncharacterized protein</fullName>
    </submittedName>
</protein>
<proteinExistence type="predicted"/>
<reference evidence="1" key="1">
    <citation type="journal article" date="2020" name="Nature">
        <title>Giant virus diversity and host interactions through global metagenomics.</title>
        <authorList>
            <person name="Schulz F."/>
            <person name="Roux S."/>
            <person name="Paez-Espino D."/>
            <person name="Jungbluth S."/>
            <person name="Walsh D.A."/>
            <person name="Denef V.J."/>
            <person name="McMahon K.D."/>
            <person name="Konstantinidis K.T."/>
            <person name="Eloe-Fadrosh E.A."/>
            <person name="Kyrpides N.C."/>
            <person name="Woyke T."/>
        </authorList>
    </citation>
    <scope>NUCLEOTIDE SEQUENCE</scope>
    <source>
        <strain evidence="1">GVMAG-M-3300009422-16</strain>
    </source>
</reference>
<dbReference type="EMBL" id="MN739058">
    <property type="protein sequence ID" value="QHS86546.1"/>
    <property type="molecule type" value="Genomic_DNA"/>
</dbReference>